<protein>
    <submittedName>
        <fullName evidence="2">Uncharacterized protein</fullName>
    </submittedName>
</protein>
<evidence type="ECO:0000313" key="2">
    <source>
        <dbReference type="EMBL" id="GKU26781.1"/>
    </source>
</evidence>
<keyword evidence="1" id="KW-0812">Transmembrane</keyword>
<dbReference type="Proteomes" id="UP001057868">
    <property type="component" value="Unassembled WGS sequence"/>
</dbReference>
<feature type="transmembrane region" description="Helical" evidence="1">
    <location>
        <begin position="35"/>
        <end position="57"/>
    </location>
</feature>
<name>A0A9W5Y4W1_9CLOT</name>
<sequence length="61" mass="7028">MNKKIKIIIYIIAQISILLALFLITLLTIKYHIQIGFSMMILSITQLFLVVFVASNFKKGR</sequence>
<keyword evidence="1" id="KW-0472">Membrane</keyword>
<reference evidence="2" key="1">
    <citation type="journal article" date="2023" name="Int. J. Syst. Evol. Microbiol.">
        <title>&lt;i&gt;Clostridium folliculivorans&lt;/i&gt; sp. nov., isolated from soil samples of an organic paddy in Japan.</title>
        <authorList>
            <person name="Tazawa J."/>
            <person name="Kobayashi H."/>
            <person name="Tanizawa Y."/>
            <person name="Uchino A."/>
            <person name="Tanaka F."/>
            <person name="Urashima Y."/>
            <person name="Miura S."/>
            <person name="Sakamoto M."/>
            <person name="Ohkuma M."/>
            <person name="Tohno M."/>
        </authorList>
    </citation>
    <scope>NUCLEOTIDE SEQUENCE</scope>
    <source>
        <strain evidence="2">D1-1</strain>
    </source>
</reference>
<evidence type="ECO:0000313" key="3">
    <source>
        <dbReference type="Proteomes" id="UP001057868"/>
    </source>
</evidence>
<accession>A0A9W5Y4W1</accession>
<proteinExistence type="predicted"/>
<feature type="transmembrane region" description="Helical" evidence="1">
    <location>
        <begin position="7"/>
        <end position="29"/>
    </location>
</feature>
<evidence type="ECO:0000256" key="1">
    <source>
        <dbReference type="SAM" id="Phobius"/>
    </source>
</evidence>
<dbReference type="AlphaFoldDB" id="A0A9W5Y4W1"/>
<organism evidence="2 3">
    <name type="scientific">Clostridium folliculivorans</name>
    <dbReference type="NCBI Taxonomy" id="2886038"/>
    <lineage>
        <taxon>Bacteria</taxon>
        <taxon>Bacillati</taxon>
        <taxon>Bacillota</taxon>
        <taxon>Clostridia</taxon>
        <taxon>Eubacteriales</taxon>
        <taxon>Clostridiaceae</taxon>
        <taxon>Clostridium</taxon>
    </lineage>
</organism>
<gene>
    <name evidence="2" type="ORF">CFOLD11_36080</name>
</gene>
<keyword evidence="1" id="KW-1133">Transmembrane helix</keyword>
<dbReference type="EMBL" id="BQXY01000007">
    <property type="protein sequence ID" value="GKU26781.1"/>
    <property type="molecule type" value="Genomic_DNA"/>
</dbReference>
<comment type="caution">
    <text evidence="2">The sequence shown here is derived from an EMBL/GenBank/DDBJ whole genome shotgun (WGS) entry which is preliminary data.</text>
</comment>
<keyword evidence="3" id="KW-1185">Reference proteome</keyword>